<evidence type="ECO:0000313" key="2">
    <source>
        <dbReference type="EMBL" id="KAG8089581.1"/>
    </source>
</evidence>
<accession>A0A8J5WHB1</accession>
<feature type="region of interest" description="Disordered" evidence="1">
    <location>
        <begin position="57"/>
        <end position="119"/>
    </location>
</feature>
<reference evidence="2" key="1">
    <citation type="journal article" date="2021" name="bioRxiv">
        <title>Whole Genome Assembly and Annotation of Northern Wild Rice, Zizania palustris L., Supports a Whole Genome Duplication in the Zizania Genus.</title>
        <authorList>
            <person name="Haas M."/>
            <person name="Kono T."/>
            <person name="Macchietto M."/>
            <person name="Millas R."/>
            <person name="McGilp L."/>
            <person name="Shao M."/>
            <person name="Duquette J."/>
            <person name="Hirsch C.N."/>
            <person name="Kimball J."/>
        </authorList>
    </citation>
    <scope>NUCLEOTIDE SEQUENCE</scope>
    <source>
        <tissue evidence="2">Fresh leaf tissue</tissue>
    </source>
</reference>
<feature type="compositionally biased region" description="Basic and acidic residues" evidence="1">
    <location>
        <begin position="109"/>
        <end position="119"/>
    </location>
</feature>
<feature type="compositionally biased region" description="Basic and acidic residues" evidence="1">
    <location>
        <begin position="67"/>
        <end position="79"/>
    </location>
</feature>
<keyword evidence="3" id="KW-1185">Reference proteome</keyword>
<reference evidence="2" key="2">
    <citation type="submission" date="2021-02" db="EMBL/GenBank/DDBJ databases">
        <authorList>
            <person name="Kimball J.A."/>
            <person name="Haas M.W."/>
            <person name="Macchietto M."/>
            <person name="Kono T."/>
            <person name="Duquette J."/>
            <person name="Shao M."/>
        </authorList>
    </citation>
    <scope>NUCLEOTIDE SEQUENCE</scope>
    <source>
        <tissue evidence="2">Fresh leaf tissue</tissue>
    </source>
</reference>
<name>A0A8J5WHB1_ZIZPA</name>
<dbReference type="Proteomes" id="UP000729402">
    <property type="component" value="Unassembled WGS sequence"/>
</dbReference>
<feature type="region of interest" description="Disordered" evidence="1">
    <location>
        <begin position="13"/>
        <end position="32"/>
    </location>
</feature>
<feature type="compositionally biased region" description="Gly residues" evidence="1">
    <location>
        <begin position="80"/>
        <end position="100"/>
    </location>
</feature>
<proteinExistence type="predicted"/>
<dbReference type="EMBL" id="JAAALK010000081">
    <property type="protein sequence ID" value="KAG8089581.1"/>
    <property type="molecule type" value="Genomic_DNA"/>
</dbReference>
<comment type="caution">
    <text evidence="2">The sequence shown here is derived from an EMBL/GenBank/DDBJ whole genome shotgun (WGS) entry which is preliminary data.</text>
</comment>
<evidence type="ECO:0000313" key="3">
    <source>
        <dbReference type="Proteomes" id="UP000729402"/>
    </source>
</evidence>
<sequence>MKNLTFSGLLELVASDGDDDGDDSSLPLEGLCCPDDPLDEVITLQDAELGIDDIWASLEDDDSASPRLDDQTRGGRGGDDGAGGKNAEGDVGGSAGGRAAGGEVTVPGRGDDGRGKDDAACKTAAEGMGVDAPAPAEVAVSVLANASAGFNGASAHAAVPKKPAGAVAGCWL</sequence>
<organism evidence="2 3">
    <name type="scientific">Zizania palustris</name>
    <name type="common">Northern wild rice</name>
    <dbReference type="NCBI Taxonomy" id="103762"/>
    <lineage>
        <taxon>Eukaryota</taxon>
        <taxon>Viridiplantae</taxon>
        <taxon>Streptophyta</taxon>
        <taxon>Embryophyta</taxon>
        <taxon>Tracheophyta</taxon>
        <taxon>Spermatophyta</taxon>
        <taxon>Magnoliopsida</taxon>
        <taxon>Liliopsida</taxon>
        <taxon>Poales</taxon>
        <taxon>Poaceae</taxon>
        <taxon>BOP clade</taxon>
        <taxon>Oryzoideae</taxon>
        <taxon>Oryzeae</taxon>
        <taxon>Zizaniinae</taxon>
        <taxon>Zizania</taxon>
    </lineage>
</organism>
<protein>
    <submittedName>
        <fullName evidence="2">Uncharacterized protein</fullName>
    </submittedName>
</protein>
<evidence type="ECO:0000256" key="1">
    <source>
        <dbReference type="SAM" id="MobiDB-lite"/>
    </source>
</evidence>
<dbReference type="AlphaFoldDB" id="A0A8J5WHB1"/>
<gene>
    <name evidence="2" type="ORF">GUJ93_ZPchr0011g27475</name>
</gene>